<dbReference type="AlphaFoldDB" id="A0A6C0P5Q9"/>
<dbReference type="KEGG" id="prz:GZH47_25595"/>
<dbReference type="EMBL" id="CP048286">
    <property type="protein sequence ID" value="QHW33837.1"/>
    <property type="molecule type" value="Genomic_DNA"/>
</dbReference>
<dbReference type="InterPro" id="IPR025672">
    <property type="entry name" value="Sigma_reg_C_dom"/>
</dbReference>
<evidence type="ECO:0000259" key="2">
    <source>
        <dbReference type="Pfam" id="PF13791"/>
    </source>
</evidence>
<evidence type="ECO:0008006" key="6">
    <source>
        <dbReference type="Google" id="ProtNLM"/>
    </source>
</evidence>
<keyword evidence="1" id="KW-0472">Membrane</keyword>
<evidence type="ECO:0000256" key="1">
    <source>
        <dbReference type="SAM" id="Phobius"/>
    </source>
</evidence>
<feature type="domain" description="Sigma factor regulator C-terminal" evidence="2">
    <location>
        <begin position="184"/>
        <end position="350"/>
    </location>
</feature>
<accession>A0A6C0P5Q9</accession>
<feature type="domain" description="Sigma factor regulator N-terminal" evidence="3">
    <location>
        <begin position="36"/>
        <end position="128"/>
    </location>
</feature>
<dbReference type="Pfam" id="PF13791">
    <property type="entry name" value="Sigma_reg_C"/>
    <property type="match status" value="1"/>
</dbReference>
<evidence type="ECO:0000313" key="4">
    <source>
        <dbReference type="EMBL" id="QHW33837.1"/>
    </source>
</evidence>
<keyword evidence="1" id="KW-1133">Transmembrane helix</keyword>
<keyword evidence="5" id="KW-1185">Reference proteome</keyword>
<keyword evidence="1" id="KW-0812">Transmembrane</keyword>
<name>A0A6C0P5Q9_9BACL</name>
<protein>
    <recommendedName>
        <fullName evidence="6">Sigma factor regulator C-terminal domain-containing protein</fullName>
    </recommendedName>
</protein>
<evidence type="ECO:0000313" key="5">
    <source>
        <dbReference type="Proteomes" id="UP000479114"/>
    </source>
</evidence>
<dbReference type="Pfam" id="PF13800">
    <property type="entry name" value="Sigma_reg_N"/>
    <property type="match status" value="1"/>
</dbReference>
<dbReference type="InterPro" id="IPR029101">
    <property type="entry name" value="Sigma_reg_N"/>
</dbReference>
<organism evidence="4 5">
    <name type="scientific">Paenibacillus rhizovicinus</name>
    <dbReference type="NCBI Taxonomy" id="2704463"/>
    <lineage>
        <taxon>Bacteria</taxon>
        <taxon>Bacillati</taxon>
        <taxon>Bacillota</taxon>
        <taxon>Bacilli</taxon>
        <taxon>Bacillales</taxon>
        <taxon>Paenibacillaceae</taxon>
        <taxon>Paenibacillus</taxon>
    </lineage>
</organism>
<evidence type="ECO:0000259" key="3">
    <source>
        <dbReference type="Pfam" id="PF13800"/>
    </source>
</evidence>
<dbReference type="Proteomes" id="UP000479114">
    <property type="component" value="Chromosome"/>
</dbReference>
<sequence length="369" mass="42051">MSNEHNDEEWDRQLFKQFKPREQHAQTFLPEEVQTRILKKGRRRSRLFVILISFSTLVMLALILIGYMYSNSLFVTRWFEPNTQAALRITADVIQFNKPGVTASSSSGQNKFFSWTFQFKLNERVGREARTVGTFQDNFVFSKLTGKFNWNDGRHSTPFNFHYPVGDDTNGAQTALNPNGWKTLQKLPEGTVAQLAISLDRPMTHDEYFALIKNYDVDTTWLAIDTGIEKGLSARHQLLGNGLVFGYAPDALNYGDDDSGSFTIAVNGEGERRATAYMNELQYLIAHPKWTNILLAAVNHEPEVKAVTLEQRYAYLKENGVQIYGAVLTGPTKELLKLKDDHRVNSPFVGAVDWWNWDQQSAIGTEFSY</sequence>
<feature type="transmembrane region" description="Helical" evidence="1">
    <location>
        <begin position="47"/>
        <end position="69"/>
    </location>
</feature>
<dbReference type="RefSeq" id="WP_162643834.1">
    <property type="nucleotide sequence ID" value="NZ_CP048286.1"/>
</dbReference>
<reference evidence="4 5" key="1">
    <citation type="submission" date="2020-02" db="EMBL/GenBank/DDBJ databases">
        <title>Paenibacillus sp. nov., isolated from rhizosphere soil of tomato.</title>
        <authorList>
            <person name="Weon H.-Y."/>
            <person name="Lee S.A."/>
        </authorList>
    </citation>
    <scope>NUCLEOTIDE SEQUENCE [LARGE SCALE GENOMIC DNA]</scope>
    <source>
        <strain evidence="4 5">14171R-81</strain>
    </source>
</reference>
<proteinExistence type="predicted"/>
<gene>
    <name evidence="4" type="ORF">GZH47_25595</name>
</gene>